<evidence type="ECO:0000256" key="1">
    <source>
        <dbReference type="ARBA" id="ARBA00023125"/>
    </source>
</evidence>
<dbReference type="STRING" id="29542.A6070_09480"/>
<dbReference type="SUPFAM" id="SSF46955">
    <property type="entry name" value="Putative DNA-binding domain"/>
    <property type="match status" value="1"/>
</dbReference>
<dbReference type="PANTHER" id="PTHR30204">
    <property type="entry name" value="REDOX-CYCLING DRUG-SENSING TRANSCRIPTIONAL ACTIVATOR SOXR"/>
    <property type="match status" value="1"/>
</dbReference>
<sequence>MKTYSISQLARAFGLSQSTLLYYDRIGLLRAAKRTAAGYRRYSENDRKYLERICMLRGAGLSLADVERMLSGDSGPSVAILEKRLGELGDEILFLRNQQHSIAAMLKNMTSHKCVTVIDKKMWIKMLEAAGMNEESRKAWHAEFERRASEAHHEFLLSLGIQESEARDIQEWSLGKL</sequence>
<dbReference type="EMBL" id="CP015518">
    <property type="protein sequence ID" value="APG23735.1"/>
    <property type="molecule type" value="Genomic_DNA"/>
</dbReference>
<name>A0A1L3GD19_SYNAC</name>
<dbReference type="InterPro" id="IPR009061">
    <property type="entry name" value="DNA-bd_dom_put_sf"/>
</dbReference>
<dbReference type="RefSeq" id="WP_072285545.1">
    <property type="nucleotide sequence ID" value="NZ_CP015455.1"/>
</dbReference>
<evidence type="ECO:0000259" key="2">
    <source>
        <dbReference type="PROSITE" id="PS50937"/>
    </source>
</evidence>
<reference evidence="3 4" key="1">
    <citation type="journal article" date="2017" name="Genome Announc.">
        <title>Complete Genome Sequences of Two Acetylene-Fermenting Pelobacter acetylenicus Strains.</title>
        <authorList>
            <person name="Sutton J.M."/>
            <person name="Baesman S.M."/>
            <person name="Fierst J.L."/>
            <person name="Poret-Peterson A.T."/>
            <person name="Oremland R.S."/>
            <person name="Dunlap D.S."/>
            <person name="Akob D.M."/>
        </authorList>
    </citation>
    <scope>NUCLEOTIDE SEQUENCE [LARGE SCALE GENOMIC DNA]</scope>
    <source>
        <strain evidence="3 4">DSM 3247</strain>
    </source>
</reference>
<dbReference type="InterPro" id="IPR047057">
    <property type="entry name" value="MerR_fam"/>
</dbReference>
<proteinExistence type="predicted"/>
<evidence type="ECO:0000313" key="3">
    <source>
        <dbReference type="EMBL" id="APG23735.1"/>
    </source>
</evidence>
<gene>
    <name evidence="3" type="ORF">A7E75_00870</name>
</gene>
<organism evidence="3 4">
    <name type="scientific">Syntrophotalea acetylenica</name>
    <name type="common">Pelobacter acetylenicus</name>
    <dbReference type="NCBI Taxonomy" id="29542"/>
    <lineage>
        <taxon>Bacteria</taxon>
        <taxon>Pseudomonadati</taxon>
        <taxon>Thermodesulfobacteriota</taxon>
        <taxon>Desulfuromonadia</taxon>
        <taxon>Desulfuromonadales</taxon>
        <taxon>Syntrophotaleaceae</taxon>
        <taxon>Syntrophotalea</taxon>
    </lineage>
</organism>
<keyword evidence="1" id="KW-0238">DNA-binding</keyword>
<accession>A0A1L3GD19</accession>
<dbReference type="PANTHER" id="PTHR30204:SF90">
    <property type="entry name" value="HTH-TYPE TRANSCRIPTIONAL ACTIVATOR MTA"/>
    <property type="match status" value="1"/>
</dbReference>
<dbReference type="AlphaFoldDB" id="A0A1L3GD19"/>
<dbReference type="GO" id="GO:0003700">
    <property type="term" value="F:DNA-binding transcription factor activity"/>
    <property type="evidence" value="ECO:0007669"/>
    <property type="project" value="InterPro"/>
</dbReference>
<feature type="domain" description="HTH merR-type" evidence="2">
    <location>
        <begin position="3"/>
        <end position="72"/>
    </location>
</feature>
<protein>
    <submittedName>
        <fullName evidence="3">MerR family transcriptional regulator</fullName>
    </submittedName>
</protein>
<dbReference type="Gene3D" id="1.10.1660.10">
    <property type="match status" value="1"/>
</dbReference>
<dbReference type="OrthoDB" id="9811000at2"/>
<dbReference type="PROSITE" id="PS50937">
    <property type="entry name" value="HTH_MERR_2"/>
    <property type="match status" value="1"/>
</dbReference>
<dbReference type="Proteomes" id="UP000182264">
    <property type="component" value="Chromosome"/>
</dbReference>
<dbReference type="GO" id="GO:0003677">
    <property type="term" value="F:DNA binding"/>
    <property type="evidence" value="ECO:0007669"/>
    <property type="project" value="UniProtKB-KW"/>
</dbReference>
<dbReference type="InterPro" id="IPR000551">
    <property type="entry name" value="MerR-type_HTH_dom"/>
</dbReference>
<keyword evidence="4" id="KW-1185">Reference proteome</keyword>
<dbReference type="SMART" id="SM00422">
    <property type="entry name" value="HTH_MERR"/>
    <property type="match status" value="1"/>
</dbReference>
<dbReference type="Pfam" id="PF13411">
    <property type="entry name" value="MerR_1"/>
    <property type="match status" value="1"/>
</dbReference>
<dbReference type="KEGG" id="pace:A6070_09480"/>
<evidence type="ECO:0000313" key="4">
    <source>
        <dbReference type="Proteomes" id="UP000182264"/>
    </source>
</evidence>